<name>A0ABD0YS24_9HEMI</name>
<dbReference type="AlphaFoldDB" id="A0ABD0YS24"/>
<reference evidence="1 2" key="1">
    <citation type="submission" date="2024-07" db="EMBL/GenBank/DDBJ databases">
        <title>Chromosome-level genome assembly of the water stick insect Ranatra chinensis (Heteroptera: Nepidae).</title>
        <authorList>
            <person name="Liu X."/>
        </authorList>
    </citation>
    <scope>NUCLEOTIDE SEQUENCE [LARGE SCALE GENOMIC DNA]</scope>
    <source>
        <strain evidence="1">Cailab_2021Rc</strain>
        <tissue evidence="1">Muscle</tissue>
    </source>
</reference>
<accession>A0ABD0YS24</accession>
<dbReference type="EMBL" id="JBFDAA010000013">
    <property type="protein sequence ID" value="KAL1122603.1"/>
    <property type="molecule type" value="Genomic_DNA"/>
</dbReference>
<evidence type="ECO:0000313" key="2">
    <source>
        <dbReference type="Proteomes" id="UP001558652"/>
    </source>
</evidence>
<proteinExistence type="predicted"/>
<evidence type="ECO:0000313" key="1">
    <source>
        <dbReference type="EMBL" id="KAL1122603.1"/>
    </source>
</evidence>
<protein>
    <submittedName>
        <fullName evidence="1">Uncharacterized protein</fullName>
    </submittedName>
</protein>
<dbReference type="Proteomes" id="UP001558652">
    <property type="component" value="Unassembled WGS sequence"/>
</dbReference>
<organism evidence="1 2">
    <name type="scientific">Ranatra chinensis</name>
    <dbReference type="NCBI Taxonomy" id="642074"/>
    <lineage>
        <taxon>Eukaryota</taxon>
        <taxon>Metazoa</taxon>
        <taxon>Ecdysozoa</taxon>
        <taxon>Arthropoda</taxon>
        <taxon>Hexapoda</taxon>
        <taxon>Insecta</taxon>
        <taxon>Pterygota</taxon>
        <taxon>Neoptera</taxon>
        <taxon>Paraneoptera</taxon>
        <taxon>Hemiptera</taxon>
        <taxon>Heteroptera</taxon>
        <taxon>Panheteroptera</taxon>
        <taxon>Nepomorpha</taxon>
        <taxon>Nepidae</taxon>
        <taxon>Ranatrinae</taxon>
        <taxon>Ranatra</taxon>
    </lineage>
</organism>
<gene>
    <name evidence="1" type="ORF">AAG570_002933</name>
</gene>
<keyword evidence="2" id="KW-1185">Reference proteome</keyword>
<comment type="caution">
    <text evidence="1">The sequence shown here is derived from an EMBL/GenBank/DDBJ whole genome shotgun (WGS) entry which is preliminary data.</text>
</comment>
<sequence length="136" mass="15727">MASKSRNMFYQNKKQETMEIEMTRNKNQKMMYFKTAALALFGSSHLAWQNCGIADNSSDFPSRRRHHLYTKGILLKCRPLWGVPPPRDPFRLDLSADAILKSVVTGPRLPKCQKIQSFEVHQENHDFCFLGKRNPG</sequence>